<dbReference type="GO" id="GO:0030416">
    <property type="term" value="P:methylamine metabolic process"/>
    <property type="evidence" value="ECO:0007669"/>
    <property type="project" value="InterPro"/>
</dbReference>
<feature type="transmembrane region" description="Helical" evidence="5">
    <location>
        <begin position="15"/>
        <end position="32"/>
    </location>
</feature>
<evidence type="ECO:0000256" key="4">
    <source>
        <dbReference type="ARBA" id="ARBA00023136"/>
    </source>
</evidence>
<dbReference type="GO" id="GO:0016020">
    <property type="term" value="C:membrane"/>
    <property type="evidence" value="ECO:0007669"/>
    <property type="project" value="UniProtKB-SubCell"/>
</dbReference>
<organism evidence="7 8">
    <name type="scientific">Catellatospora bangladeshensis</name>
    <dbReference type="NCBI Taxonomy" id="310355"/>
    <lineage>
        <taxon>Bacteria</taxon>
        <taxon>Bacillati</taxon>
        <taxon>Actinomycetota</taxon>
        <taxon>Actinomycetes</taxon>
        <taxon>Micromonosporales</taxon>
        <taxon>Micromonosporaceae</taxon>
        <taxon>Catellatospora</taxon>
    </lineage>
</organism>
<dbReference type="EMBL" id="BONF01000029">
    <property type="protein sequence ID" value="GIF83461.1"/>
    <property type="molecule type" value="Genomic_DNA"/>
</dbReference>
<evidence type="ECO:0000256" key="3">
    <source>
        <dbReference type="ARBA" id="ARBA00022989"/>
    </source>
</evidence>
<keyword evidence="3 5" id="KW-1133">Transmembrane helix</keyword>
<reference evidence="7 8" key="1">
    <citation type="submission" date="2021-01" db="EMBL/GenBank/DDBJ databases">
        <title>Whole genome shotgun sequence of Catellatospora bangladeshensis NBRC 107357.</title>
        <authorList>
            <person name="Komaki H."/>
            <person name="Tamura T."/>
        </authorList>
    </citation>
    <scope>NUCLEOTIDE SEQUENCE [LARGE SCALE GENOMIC DNA]</scope>
    <source>
        <strain evidence="7 8">NBRC 107357</strain>
    </source>
</reference>
<accession>A0A8J3JMM7</accession>
<sequence length="176" mass="17584">MTAGGGCARAWSGTALRLVLGAVLFVAGALKVTDLAGSVRAVGAYQLMPYEAAETAGAVLPFLEITVGILLLAGLATRFAAAVSALLLTAFTAGIISAWARGLSIDCGCFGGGGALAAGQSPQYGWELPRDGLLLAVAVVLVVWPRTAVSADGWLARVAAEAEPTAARPASDAETG</sequence>
<keyword evidence="8" id="KW-1185">Reference proteome</keyword>
<dbReference type="AlphaFoldDB" id="A0A8J3JMM7"/>
<evidence type="ECO:0000313" key="7">
    <source>
        <dbReference type="EMBL" id="GIF83461.1"/>
    </source>
</evidence>
<feature type="domain" description="Methylamine utilisation protein MauE" evidence="6">
    <location>
        <begin position="10"/>
        <end position="142"/>
    </location>
</feature>
<evidence type="ECO:0000313" key="8">
    <source>
        <dbReference type="Proteomes" id="UP000601223"/>
    </source>
</evidence>
<keyword evidence="2 5" id="KW-0812">Transmembrane</keyword>
<evidence type="ECO:0000256" key="2">
    <source>
        <dbReference type="ARBA" id="ARBA00022692"/>
    </source>
</evidence>
<evidence type="ECO:0000259" key="6">
    <source>
        <dbReference type="Pfam" id="PF07291"/>
    </source>
</evidence>
<feature type="transmembrane region" description="Helical" evidence="5">
    <location>
        <begin position="79"/>
        <end position="100"/>
    </location>
</feature>
<evidence type="ECO:0000256" key="1">
    <source>
        <dbReference type="ARBA" id="ARBA00004141"/>
    </source>
</evidence>
<dbReference type="Proteomes" id="UP000601223">
    <property type="component" value="Unassembled WGS sequence"/>
</dbReference>
<dbReference type="Pfam" id="PF07291">
    <property type="entry name" value="MauE"/>
    <property type="match status" value="1"/>
</dbReference>
<keyword evidence="4 5" id="KW-0472">Membrane</keyword>
<comment type="caution">
    <text evidence="7">The sequence shown here is derived from an EMBL/GenBank/DDBJ whole genome shotgun (WGS) entry which is preliminary data.</text>
</comment>
<dbReference type="InterPro" id="IPR009908">
    <property type="entry name" value="Methylamine_util_MauE"/>
</dbReference>
<evidence type="ECO:0000256" key="5">
    <source>
        <dbReference type="SAM" id="Phobius"/>
    </source>
</evidence>
<dbReference type="RefSeq" id="WP_203750345.1">
    <property type="nucleotide sequence ID" value="NZ_BONF01000029.1"/>
</dbReference>
<feature type="transmembrane region" description="Helical" evidence="5">
    <location>
        <begin position="52"/>
        <end position="72"/>
    </location>
</feature>
<gene>
    <name evidence="7" type="ORF">Cba03nite_48100</name>
</gene>
<protein>
    <recommendedName>
        <fullName evidence="6">Methylamine utilisation protein MauE domain-containing protein</fullName>
    </recommendedName>
</protein>
<name>A0A8J3JMM7_9ACTN</name>
<proteinExistence type="predicted"/>
<comment type="subcellular location">
    <subcellularLocation>
        <location evidence="1">Membrane</location>
        <topology evidence="1">Multi-pass membrane protein</topology>
    </subcellularLocation>
</comment>